<keyword evidence="4" id="KW-1185">Reference proteome</keyword>
<evidence type="ECO:0000313" key="3">
    <source>
        <dbReference type="EMBL" id="KAK1925661.1"/>
    </source>
</evidence>
<feature type="compositionally biased region" description="Polar residues" evidence="1">
    <location>
        <begin position="314"/>
        <end position="327"/>
    </location>
</feature>
<dbReference type="EMBL" id="JAODAN010000003">
    <property type="protein sequence ID" value="KAK1925661.1"/>
    <property type="molecule type" value="Genomic_DNA"/>
</dbReference>
<evidence type="ECO:0000313" key="4">
    <source>
        <dbReference type="Proteomes" id="UP001182556"/>
    </source>
</evidence>
<accession>A0AAD9FT56</accession>
<reference evidence="3" key="1">
    <citation type="submission" date="2023-02" db="EMBL/GenBank/DDBJ databases">
        <title>Identification and recombinant expression of a fungal hydrolase from Papiliotrema laurentii that hydrolyzes apple cutin and clears colloidal polyester polyurethane.</title>
        <authorList>
            <consortium name="DOE Joint Genome Institute"/>
            <person name="Roman V.A."/>
            <person name="Bojanowski C."/>
            <person name="Crable B.R."/>
            <person name="Wagner D.N."/>
            <person name="Hung C.S."/>
            <person name="Nadeau L.J."/>
            <person name="Schratz L."/>
            <person name="Haridas S."/>
            <person name="Pangilinan J."/>
            <person name="Lipzen A."/>
            <person name="Na H."/>
            <person name="Yan M."/>
            <person name="Ng V."/>
            <person name="Grigoriev I.V."/>
            <person name="Spatafora J.W."/>
            <person name="Barlow D."/>
            <person name="Biffinger J."/>
            <person name="Kelley-Loughnane N."/>
            <person name="Varaljay V.A."/>
            <person name="Crookes-Goodson W.J."/>
        </authorList>
    </citation>
    <scope>NUCLEOTIDE SEQUENCE</scope>
    <source>
        <strain evidence="3">5307AH</strain>
    </source>
</reference>
<keyword evidence="2" id="KW-1133">Transmembrane helix</keyword>
<dbReference type="Proteomes" id="UP001182556">
    <property type="component" value="Unassembled WGS sequence"/>
</dbReference>
<dbReference type="AlphaFoldDB" id="A0AAD9FT56"/>
<protein>
    <submittedName>
        <fullName evidence="3">Uncharacterized protein</fullName>
    </submittedName>
</protein>
<keyword evidence="2" id="KW-0812">Transmembrane</keyword>
<feature type="compositionally biased region" description="Polar residues" evidence="1">
    <location>
        <begin position="17"/>
        <end position="26"/>
    </location>
</feature>
<comment type="caution">
    <text evidence="3">The sequence shown here is derived from an EMBL/GenBank/DDBJ whole genome shotgun (WGS) entry which is preliminary data.</text>
</comment>
<sequence length="380" mass="40914">MSPVDGLSHDSAGGSGNLTLQTTIRPQGSGMDTGTTTDDAAKKPSSEADGIFVPGHKLFPLGITVIVLGGIFILFTLAILLIRLCGWNRKRRMRRALQSFIEVGPHSYDATTADPMFEPKFETITTNMTRTDPYVHSSDQYIRDERLGRRSSQGGGYAGVGAYGAYQVQPHNHQAYSNATTWDVSYEVMSRRPASPPNEYSVNPFLNAPRSTGPLAVPVDVDVGSPVPSFATGRWGYGENPSYNDTAGIRHTHIGDDLAYNGARGVGRSLTASSNSSDRSHRLNHYARRGPPQRTGVPPQASQYAGTTRYARGSNGSIGSTGQDSVYSNSSSEFERVFLDPRVAPPFATGSIPIREAAGESFAIPGRKLEKPAAWSSSRL</sequence>
<keyword evidence="2" id="KW-0472">Membrane</keyword>
<feature type="compositionally biased region" description="Low complexity" evidence="1">
    <location>
        <begin position="28"/>
        <end position="38"/>
    </location>
</feature>
<evidence type="ECO:0000256" key="1">
    <source>
        <dbReference type="SAM" id="MobiDB-lite"/>
    </source>
</evidence>
<organism evidence="3 4">
    <name type="scientific">Papiliotrema laurentii</name>
    <name type="common">Cryptococcus laurentii</name>
    <dbReference type="NCBI Taxonomy" id="5418"/>
    <lineage>
        <taxon>Eukaryota</taxon>
        <taxon>Fungi</taxon>
        <taxon>Dikarya</taxon>
        <taxon>Basidiomycota</taxon>
        <taxon>Agaricomycotina</taxon>
        <taxon>Tremellomycetes</taxon>
        <taxon>Tremellales</taxon>
        <taxon>Rhynchogastremaceae</taxon>
        <taxon>Papiliotrema</taxon>
    </lineage>
</organism>
<proteinExistence type="predicted"/>
<name>A0AAD9FT56_PAPLA</name>
<feature type="region of interest" description="Disordered" evidence="1">
    <location>
        <begin position="1"/>
        <end position="45"/>
    </location>
</feature>
<feature type="transmembrane region" description="Helical" evidence="2">
    <location>
        <begin position="58"/>
        <end position="85"/>
    </location>
</feature>
<gene>
    <name evidence="3" type="ORF">DB88DRAFT_509323</name>
</gene>
<feature type="region of interest" description="Disordered" evidence="1">
    <location>
        <begin position="269"/>
        <end position="327"/>
    </location>
</feature>
<evidence type="ECO:0000256" key="2">
    <source>
        <dbReference type="SAM" id="Phobius"/>
    </source>
</evidence>